<dbReference type="InterPro" id="IPR050235">
    <property type="entry name" value="CK1_Ser-Thr_kinase"/>
</dbReference>
<dbReference type="Proteomes" id="UP000324800">
    <property type="component" value="Unassembled WGS sequence"/>
</dbReference>
<evidence type="ECO:0000259" key="6">
    <source>
        <dbReference type="PROSITE" id="PS50011"/>
    </source>
</evidence>
<evidence type="ECO:0000256" key="1">
    <source>
        <dbReference type="ARBA" id="ARBA00012513"/>
    </source>
</evidence>
<dbReference type="InterPro" id="IPR008271">
    <property type="entry name" value="Ser/Thr_kinase_AS"/>
</dbReference>
<dbReference type="SUPFAM" id="SSF56112">
    <property type="entry name" value="Protein kinase-like (PK-like)"/>
    <property type="match status" value="1"/>
</dbReference>
<sequence>MVGWVEQTGLVSIRYAGMISISISTAGGSGEEQDQEISQELIRISDFIHSFHEGRNQPWQPSFPSLPQLVQRSEEEIEEEGGSDELESQLINKGHEWNIIDYAKETKGQIFNTFIHKNNPRPICFSACYNQTMAKQQEPSDISIFPGDQVKDYAIQHQIGAGSFGTIFSALYQNGSISKHCAIKFEKDNGTCYSLLCYEVMVMRAMKDSEHFAKFYQCGTHEQFRFVSMELLGPSIINVVNRSRPYMFTLLQMLKFGVQAIQALHELHKAGFVHRDVKPDNFVIGNTQETAGTIYLIDFGLCKKMIQHQGKLVKPSLPSKFRGTMRYSSPKAHLKIELGRSDDLISLLYMMIEFYIGKLPWTGIYNNV</sequence>
<dbReference type="PROSITE" id="PS00107">
    <property type="entry name" value="PROTEIN_KINASE_ATP"/>
    <property type="match status" value="1"/>
</dbReference>
<dbReference type="InterPro" id="IPR000719">
    <property type="entry name" value="Prot_kinase_dom"/>
</dbReference>
<feature type="binding site" evidence="4">
    <location>
        <position position="184"/>
    </location>
    <ligand>
        <name>ATP</name>
        <dbReference type="ChEBI" id="CHEBI:30616"/>
    </ligand>
</feature>
<evidence type="ECO:0000256" key="2">
    <source>
        <dbReference type="ARBA" id="ARBA00022741"/>
    </source>
</evidence>
<evidence type="ECO:0000256" key="4">
    <source>
        <dbReference type="PROSITE-ProRule" id="PRU10141"/>
    </source>
</evidence>
<keyword evidence="7" id="KW-0808">Transferase</keyword>
<keyword evidence="3 4" id="KW-0067">ATP-binding</keyword>
<dbReference type="PROSITE" id="PS50011">
    <property type="entry name" value="PROTEIN_KINASE_DOM"/>
    <property type="match status" value="1"/>
</dbReference>
<evidence type="ECO:0000256" key="5">
    <source>
        <dbReference type="RuleBase" id="RU000304"/>
    </source>
</evidence>
<dbReference type="InterPro" id="IPR017441">
    <property type="entry name" value="Protein_kinase_ATP_BS"/>
</dbReference>
<keyword evidence="5" id="KW-0723">Serine/threonine-protein kinase</keyword>
<dbReference type="EC" id="2.7.11.1" evidence="1"/>
<dbReference type="OrthoDB" id="5979581at2759"/>
<evidence type="ECO:0000256" key="3">
    <source>
        <dbReference type="ARBA" id="ARBA00022840"/>
    </source>
</evidence>
<comment type="similarity">
    <text evidence="5">Belongs to the protein kinase superfamily.</text>
</comment>
<evidence type="ECO:0000313" key="8">
    <source>
        <dbReference type="Proteomes" id="UP000324800"/>
    </source>
</evidence>
<dbReference type="InterPro" id="IPR011009">
    <property type="entry name" value="Kinase-like_dom_sf"/>
</dbReference>
<dbReference type="PROSITE" id="PS00108">
    <property type="entry name" value="PROTEIN_KINASE_ST"/>
    <property type="match status" value="1"/>
</dbReference>
<reference evidence="7 8" key="1">
    <citation type="submission" date="2019-03" db="EMBL/GenBank/DDBJ databases">
        <title>Single cell metagenomics reveals metabolic interactions within the superorganism composed of flagellate Streblomastix strix and complex community of Bacteroidetes bacteria on its surface.</title>
        <authorList>
            <person name="Treitli S.C."/>
            <person name="Kolisko M."/>
            <person name="Husnik F."/>
            <person name="Keeling P."/>
            <person name="Hampl V."/>
        </authorList>
    </citation>
    <scope>NUCLEOTIDE SEQUENCE [LARGE SCALE GENOMIC DNA]</scope>
    <source>
        <strain evidence="7">ST1C</strain>
    </source>
</reference>
<dbReference type="GO" id="GO:0005524">
    <property type="term" value="F:ATP binding"/>
    <property type="evidence" value="ECO:0007669"/>
    <property type="project" value="UniProtKB-UniRule"/>
</dbReference>
<dbReference type="EMBL" id="SNRW01000739">
    <property type="protein sequence ID" value="KAA6399500.1"/>
    <property type="molecule type" value="Genomic_DNA"/>
</dbReference>
<comment type="caution">
    <text evidence="7">The sequence shown here is derived from an EMBL/GenBank/DDBJ whole genome shotgun (WGS) entry which is preliminary data.</text>
</comment>
<name>A0A5J4WXD8_9EUKA</name>
<protein>
    <recommendedName>
        <fullName evidence="1">non-specific serine/threonine protein kinase</fullName>
        <ecNumber evidence="1">2.7.11.1</ecNumber>
    </recommendedName>
</protein>
<dbReference type="AlphaFoldDB" id="A0A5J4WXD8"/>
<dbReference type="SMART" id="SM00220">
    <property type="entry name" value="S_TKc"/>
    <property type="match status" value="1"/>
</dbReference>
<gene>
    <name evidence="7" type="ORF">EZS28_004979</name>
</gene>
<feature type="domain" description="Protein kinase" evidence="6">
    <location>
        <begin position="153"/>
        <end position="368"/>
    </location>
</feature>
<keyword evidence="7" id="KW-0418">Kinase</keyword>
<dbReference type="GO" id="GO:0004674">
    <property type="term" value="F:protein serine/threonine kinase activity"/>
    <property type="evidence" value="ECO:0007669"/>
    <property type="project" value="UniProtKB-KW"/>
</dbReference>
<accession>A0A5J4WXD8</accession>
<organism evidence="7 8">
    <name type="scientific">Streblomastix strix</name>
    <dbReference type="NCBI Taxonomy" id="222440"/>
    <lineage>
        <taxon>Eukaryota</taxon>
        <taxon>Metamonada</taxon>
        <taxon>Preaxostyla</taxon>
        <taxon>Oxymonadida</taxon>
        <taxon>Streblomastigidae</taxon>
        <taxon>Streblomastix</taxon>
    </lineage>
</organism>
<proteinExistence type="inferred from homology"/>
<evidence type="ECO:0000313" key="7">
    <source>
        <dbReference type="EMBL" id="KAA6399500.1"/>
    </source>
</evidence>
<dbReference type="PANTHER" id="PTHR11909">
    <property type="entry name" value="CASEIN KINASE-RELATED"/>
    <property type="match status" value="1"/>
</dbReference>
<dbReference type="Pfam" id="PF00069">
    <property type="entry name" value="Pkinase"/>
    <property type="match status" value="1"/>
</dbReference>
<dbReference type="Gene3D" id="1.10.510.10">
    <property type="entry name" value="Transferase(Phosphotransferase) domain 1"/>
    <property type="match status" value="1"/>
</dbReference>
<keyword evidence="2 4" id="KW-0547">Nucleotide-binding</keyword>